<protein>
    <submittedName>
        <fullName evidence="2">Uncharacterized protein</fullName>
    </submittedName>
</protein>
<gene>
    <name evidence="2" type="ORF">BaRGS_00001982</name>
</gene>
<evidence type="ECO:0000313" key="3">
    <source>
        <dbReference type="Proteomes" id="UP001519460"/>
    </source>
</evidence>
<accession>A0ABD0M482</accession>
<comment type="caution">
    <text evidence="2">The sequence shown here is derived from an EMBL/GenBank/DDBJ whole genome shotgun (WGS) entry which is preliminary data.</text>
</comment>
<evidence type="ECO:0000313" key="2">
    <source>
        <dbReference type="EMBL" id="KAK7506507.1"/>
    </source>
</evidence>
<name>A0ABD0M482_9CAEN</name>
<proteinExistence type="predicted"/>
<dbReference type="AlphaFoldDB" id="A0ABD0M482"/>
<reference evidence="2 3" key="1">
    <citation type="journal article" date="2023" name="Sci. Data">
        <title>Genome assembly of the Korean intertidal mud-creeper Batillaria attramentaria.</title>
        <authorList>
            <person name="Patra A.K."/>
            <person name="Ho P.T."/>
            <person name="Jun S."/>
            <person name="Lee S.J."/>
            <person name="Kim Y."/>
            <person name="Won Y.J."/>
        </authorList>
    </citation>
    <scope>NUCLEOTIDE SEQUENCE [LARGE SCALE GENOMIC DNA]</scope>
    <source>
        <strain evidence="2">Wonlab-2016</strain>
    </source>
</reference>
<dbReference type="Proteomes" id="UP001519460">
    <property type="component" value="Unassembled WGS sequence"/>
</dbReference>
<evidence type="ECO:0000256" key="1">
    <source>
        <dbReference type="SAM" id="MobiDB-lite"/>
    </source>
</evidence>
<feature type="compositionally biased region" description="Basic and acidic residues" evidence="1">
    <location>
        <begin position="7"/>
        <end position="26"/>
    </location>
</feature>
<organism evidence="2 3">
    <name type="scientific">Batillaria attramentaria</name>
    <dbReference type="NCBI Taxonomy" id="370345"/>
    <lineage>
        <taxon>Eukaryota</taxon>
        <taxon>Metazoa</taxon>
        <taxon>Spiralia</taxon>
        <taxon>Lophotrochozoa</taxon>
        <taxon>Mollusca</taxon>
        <taxon>Gastropoda</taxon>
        <taxon>Caenogastropoda</taxon>
        <taxon>Sorbeoconcha</taxon>
        <taxon>Cerithioidea</taxon>
        <taxon>Batillariidae</taxon>
        <taxon>Batillaria</taxon>
    </lineage>
</organism>
<sequence length="201" mass="22070">MGFTPVTKERCRGGNEGMKRKGREETPSQAKQSGRIETDGCRRVPLLLPCLAINEIRVVINEGSHYHPSSKQRGLPASPGIIKGKANFFFLTAEPCNTKPLATSCDPFARPSSRDHITTPWQVDGYTTLTDVYYGTTTKPSTEKPGEIQWPGGGGMVATHYASALIPNTRVLMHSILGSTVPCGYRYRLRKSPHRKLDAGQ</sequence>
<feature type="region of interest" description="Disordered" evidence="1">
    <location>
        <begin position="1"/>
        <end position="37"/>
    </location>
</feature>
<dbReference type="EMBL" id="JACVVK020000006">
    <property type="protein sequence ID" value="KAK7506507.1"/>
    <property type="molecule type" value="Genomic_DNA"/>
</dbReference>
<keyword evidence="3" id="KW-1185">Reference proteome</keyword>